<reference evidence="4 5" key="1">
    <citation type="submission" date="2020-08" db="EMBL/GenBank/DDBJ databases">
        <title>Cohnella phylogeny.</title>
        <authorList>
            <person name="Dunlap C."/>
        </authorList>
    </citation>
    <scope>NUCLEOTIDE SEQUENCE [LARGE SCALE GENOMIC DNA]</scope>
    <source>
        <strain evidence="4 5">DSM 28246</strain>
    </source>
</reference>
<dbReference type="InterPro" id="IPR054363">
    <property type="entry name" value="GH95_cat"/>
</dbReference>
<gene>
    <name evidence="4" type="ORF">H7C19_22045</name>
</gene>
<dbReference type="GO" id="GO:0004560">
    <property type="term" value="F:alpha-L-fucosidase activity"/>
    <property type="evidence" value="ECO:0007669"/>
    <property type="project" value="InterPro"/>
</dbReference>
<dbReference type="InterPro" id="IPR013780">
    <property type="entry name" value="Glyco_hydro_b"/>
</dbReference>
<feature type="domain" description="Alpha fucosidase A-like C-terminal" evidence="2">
    <location>
        <begin position="699"/>
        <end position="795"/>
    </location>
</feature>
<evidence type="ECO:0000259" key="2">
    <source>
        <dbReference type="Pfam" id="PF21307"/>
    </source>
</evidence>
<evidence type="ECO:0000259" key="1">
    <source>
        <dbReference type="Pfam" id="PF14498"/>
    </source>
</evidence>
<dbReference type="FunFam" id="1.50.10.10:FF:000028">
    <property type="entry name" value="Alpha-L-fucosidase 2"/>
    <property type="match status" value="1"/>
</dbReference>
<dbReference type="EMBL" id="JACJVP010000038">
    <property type="protein sequence ID" value="MBB6673364.1"/>
    <property type="molecule type" value="Genomic_DNA"/>
</dbReference>
<feature type="domain" description="Glycosyl hydrolase family 95 catalytic" evidence="3">
    <location>
        <begin position="289"/>
        <end position="697"/>
    </location>
</feature>
<dbReference type="GO" id="GO:0005975">
    <property type="term" value="P:carbohydrate metabolic process"/>
    <property type="evidence" value="ECO:0007669"/>
    <property type="project" value="InterPro"/>
</dbReference>
<evidence type="ECO:0000259" key="3">
    <source>
        <dbReference type="Pfam" id="PF22124"/>
    </source>
</evidence>
<dbReference type="InterPro" id="IPR049053">
    <property type="entry name" value="AFCA-like_C"/>
</dbReference>
<protein>
    <submittedName>
        <fullName evidence="4">Glycoside hydrolase family 95 protein</fullName>
    </submittedName>
</protein>
<evidence type="ECO:0000313" key="4">
    <source>
        <dbReference type="EMBL" id="MBB6673364.1"/>
    </source>
</evidence>
<keyword evidence="4" id="KW-0378">Hydrolase</keyword>
<dbReference type="Proteomes" id="UP000547209">
    <property type="component" value="Unassembled WGS sequence"/>
</dbReference>
<dbReference type="Gene3D" id="2.70.98.50">
    <property type="entry name" value="putative glycoside hydrolase family protein from bacillus halodurans"/>
    <property type="match status" value="1"/>
</dbReference>
<dbReference type="Gene3D" id="2.60.40.1180">
    <property type="entry name" value="Golgi alpha-mannosidase II"/>
    <property type="match status" value="1"/>
</dbReference>
<dbReference type="PIRSF" id="PIRSF007663">
    <property type="entry name" value="UCP007663"/>
    <property type="match status" value="1"/>
</dbReference>
<dbReference type="Gene3D" id="1.50.10.10">
    <property type="match status" value="1"/>
</dbReference>
<proteinExistence type="predicted"/>
<accession>A0A7X0RTF2</accession>
<dbReference type="Pfam" id="PF14498">
    <property type="entry name" value="Glyco_hyd_65N_2"/>
    <property type="match status" value="1"/>
</dbReference>
<dbReference type="AlphaFoldDB" id="A0A7X0RTF2"/>
<dbReference type="Pfam" id="PF21307">
    <property type="entry name" value="Glyco_hydro_95_C"/>
    <property type="match status" value="1"/>
</dbReference>
<dbReference type="InterPro" id="IPR027414">
    <property type="entry name" value="GH95_N_dom"/>
</dbReference>
<dbReference type="InterPro" id="IPR012341">
    <property type="entry name" value="6hp_glycosidase-like_sf"/>
</dbReference>
<organism evidence="4 5">
    <name type="scientific">Cohnella nanjingensis</name>
    <dbReference type="NCBI Taxonomy" id="1387779"/>
    <lineage>
        <taxon>Bacteria</taxon>
        <taxon>Bacillati</taxon>
        <taxon>Bacillota</taxon>
        <taxon>Bacilli</taxon>
        <taxon>Bacillales</taxon>
        <taxon>Paenibacillaceae</taxon>
        <taxon>Cohnella</taxon>
    </lineage>
</organism>
<keyword evidence="5" id="KW-1185">Reference proteome</keyword>
<evidence type="ECO:0000313" key="5">
    <source>
        <dbReference type="Proteomes" id="UP000547209"/>
    </source>
</evidence>
<dbReference type="PANTHER" id="PTHR31084:SF0">
    <property type="entry name" value="ALPHA-L-FUCOSIDASE 2"/>
    <property type="match status" value="1"/>
</dbReference>
<name>A0A7X0RTF2_9BACL</name>
<dbReference type="InterPro" id="IPR016518">
    <property type="entry name" value="Alpha-L-fucosidase"/>
</dbReference>
<sequence length="802" mass="89010">MESNASARRLWYRQPATDWEKESLPLGNGRLGAMVFGGVREDRILLNEDSLWSGEPRTLQGDPAAFAASLSEARRLAFEGRFRQAQDVVERDLLGPWNESYMPLGALTLTWPAEGEAEEYVRELDLETAVARVSYRQAGVRYAREAFVSAPDQALVVRLTADRPGALHFSFVLDSLLRHAPAPEGEDERVWGMDGRCPLRVNPNYVHDGEPVVYAEGRGMAFAVRVSMETKGGTVSREGGRCVVRSADEAVLKLTAATSFAGFDRDPAAAELRPDLRCAEALARLAGASYDDLLARHAADYRALFGRVELRLGNDGAQSAAAALPTDERLRSVQGGAEDPALTALYFDYGRYLLIASSRPGSQPANLQGIWSPLLRPAWSSNWTVNINAEMNYWLAESCNLSECHEPMFDMIDDLRVTGSRVAERHYGARGWAVNHNVDVWRNANAVGGNAQWAYWPMASAWLCWHLWNRYEYTLDERFLRERAYPAMKEAALFYLDWLVRGPDGTWVTCPSTSPENDFLTPEGEAASVSYASTMDMTLIRELFGHLIEASVRLDADEAFRAELASRLQELPPYRTGRHGQLQEWVLDFEEADPGHRHVSHLYGLYPGDQFAAERDEAWVEACRSSLLRRLANGGGHTGWSCAWIINLFARLEDGEAAHDYVTTLLRKSTYDNLWDAHPPFQIDGNFGGAAGIAEMLLQSHAGELRLLPALPKAWAEGEASGLRARGDWLVTMAWREGRLTEADLTAGARGGEGRVRVAHPEAYGISSEGLPVAFARSADGRIVWQAEPGKRYTLSRTASRS</sequence>
<dbReference type="SUPFAM" id="SSF48208">
    <property type="entry name" value="Six-hairpin glycosidases"/>
    <property type="match status" value="1"/>
</dbReference>
<feature type="domain" description="Glycosyl hydrolase family 95 N-terminal" evidence="1">
    <location>
        <begin position="10"/>
        <end position="261"/>
    </location>
</feature>
<dbReference type="PANTHER" id="PTHR31084">
    <property type="entry name" value="ALPHA-L-FUCOSIDASE 2"/>
    <property type="match status" value="1"/>
</dbReference>
<dbReference type="InterPro" id="IPR008928">
    <property type="entry name" value="6-hairpin_glycosidase_sf"/>
</dbReference>
<comment type="caution">
    <text evidence="4">The sequence shown here is derived from an EMBL/GenBank/DDBJ whole genome shotgun (WGS) entry which is preliminary data.</text>
</comment>
<dbReference type="Pfam" id="PF22124">
    <property type="entry name" value="Glyco_hydro_95_cat"/>
    <property type="match status" value="1"/>
</dbReference>